<organism evidence="3">
    <name type="scientific">Perkinsus marinus (strain ATCC 50983 / TXsc)</name>
    <dbReference type="NCBI Taxonomy" id="423536"/>
    <lineage>
        <taxon>Eukaryota</taxon>
        <taxon>Sar</taxon>
        <taxon>Alveolata</taxon>
        <taxon>Perkinsozoa</taxon>
        <taxon>Perkinsea</taxon>
        <taxon>Perkinsida</taxon>
        <taxon>Perkinsidae</taxon>
        <taxon>Perkinsus</taxon>
    </lineage>
</organism>
<feature type="chain" id="PRO_5002954835" evidence="1">
    <location>
        <begin position="23"/>
        <end position="52"/>
    </location>
</feature>
<evidence type="ECO:0000256" key="1">
    <source>
        <dbReference type="SAM" id="SignalP"/>
    </source>
</evidence>
<feature type="signal peptide" evidence="1">
    <location>
        <begin position="1"/>
        <end position="22"/>
    </location>
</feature>
<keyword evidence="1" id="KW-0732">Signal</keyword>
<dbReference type="EMBL" id="GG686838">
    <property type="protein sequence ID" value="EEQ98065.1"/>
    <property type="molecule type" value="Genomic_DNA"/>
</dbReference>
<reference evidence="2 3" key="1">
    <citation type="submission" date="2008-07" db="EMBL/GenBank/DDBJ databases">
        <authorList>
            <person name="El-Sayed N."/>
            <person name="Caler E."/>
            <person name="Inman J."/>
            <person name="Amedeo P."/>
            <person name="Hass B."/>
            <person name="Wortman J."/>
        </authorList>
    </citation>
    <scope>NUCLEOTIDE SEQUENCE [LARGE SCALE GENOMIC DNA]</scope>
    <source>
        <strain evidence="3">ATCC 50983 / TXsc</strain>
    </source>
</reference>
<accession>C5LZ56</accession>
<sequence length="52" mass="5856">MQFPRITLAVVLIATLLTETSAVRLQRKGKGGNVDEPKRKKGFFSKLLNKKK</sequence>
<gene>
    <name evidence="2" type="ORF">Pmar_PMAR016143</name>
</gene>
<dbReference type="RefSeq" id="XP_002765348.1">
    <property type="nucleotide sequence ID" value="XM_002765302.1"/>
</dbReference>
<dbReference type="InParanoid" id="C5LZ56"/>
<dbReference type="GeneID" id="9040491"/>
<evidence type="ECO:0000313" key="2">
    <source>
        <dbReference type="EMBL" id="EEQ98065.1"/>
    </source>
</evidence>
<protein>
    <submittedName>
        <fullName evidence="2">Uncharacterized protein</fullName>
    </submittedName>
</protein>
<proteinExistence type="predicted"/>
<name>C5LZ56_PERM5</name>
<dbReference type="Proteomes" id="UP000007800">
    <property type="component" value="Unassembled WGS sequence"/>
</dbReference>
<evidence type="ECO:0000313" key="3">
    <source>
        <dbReference type="Proteomes" id="UP000007800"/>
    </source>
</evidence>
<dbReference type="AlphaFoldDB" id="C5LZ56"/>
<keyword evidence="3" id="KW-1185">Reference proteome</keyword>